<accession>A0A2P2Q7I5</accession>
<protein>
    <submittedName>
        <fullName evidence="1">Uncharacterized protein</fullName>
    </submittedName>
</protein>
<organism evidence="1">
    <name type="scientific">Rhizophora mucronata</name>
    <name type="common">Asiatic mangrove</name>
    <dbReference type="NCBI Taxonomy" id="61149"/>
    <lineage>
        <taxon>Eukaryota</taxon>
        <taxon>Viridiplantae</taxon>
        <taxon>Streptophyta</taxon>
        <taxon>Embryophyta</taxon>
        <taxon>Tracheophyta</taxon>
        <taxon>Spermatophyta</taxon>
        <taxon>Magnoliopsida</taxon>
        <taxon>eudicotyledons</taxon>
        <taxon>Gunneridae</taxon>
        <taxon>Pentapetalae</taxon>
        <taxon>rosids</taxon>
        <taxon>fabids</taxon>
        <taxon>Malpighiales</taxon>
        <taxon>Rhizophoraceae</taxon>
        <taxon>Rhizophora</taxon>
    </lineage>
</organism>
<dbReference type="AlphaFoldDB" id="A0A2P2Q7I5"/>
<proteinExistence type="predicted"/>
<reference evidence="1" key="1">
    <citation type="submission" date="2018-02" db="EMBL/GenBank/DDBJ databases">
        <title>Rhizophora mucronata_Transcriptome.</title>
        <authorList>
            <person name="Meera S.P."/>
            <person name="Sreeshan A."/>
            <person name="Augustine A."/>
        </authorList>
    </citation>
    <scope>NUCLEOTIDE SEQUENCE</scope>
    <source>
        <tissue evidence="1">Leaf</tissue>
    </source>
</reference>
<dbReference type="EMBL" id="GGEC01082472">
    <property type="protein sequence ID" value="MBX62956.1"/>
    <property type="molecule type" value="Transcribed_RNA"/>
</dbReference>
<sequence>MLYQIYNCIDLQTVLFMTAIQSILSKHENQMSTHHMSTIVHHNTIFIVHTGFLSCKPNDHDPK</sequence>
<name>A0A2P2Q7I5_RHIMU</name>
<evidence type="ECO:0000313" key="1">
    <source>
        <dbReference type="EMBL" id="MBX62956.1"/>
    </source>
</evidence>